<sequence length="71" mass="8064">MVYLAQSHCCTITSTMNFLEIAPHRKENCRSTLIISLSVSKSIDTPSITFQGNRSTMILARLYFTSLYMNL</sequence>
<organism evidence="1">
    <name type="scientific">Rhizophora mucronata</name>
    <name type="common">Asiatic mangrove</name>
    <dbReference type="NCBI Taxonomy" id="61149"/>
    <lineage>
        <taxon>Eukaryota</taxon>
        <taxon>Viridiplantae</taxon>
        <taxon>Streptophyta</taxon>
        <taxon>Embryophyta</taxon>
        <taxon>Tracheophyta</taxon>
        <taxon>Spermatophyta</taxon>
        <taxon>Magnoliopsida</taxon>
        <taxon>eudicotyledons</taxon>
        <taxon>Gunneridae</taxon>
        <taxon>Pentapetalae</taxon>
        <taxon>rosids</taxon>
        <taxon>fabids</taxon>
        <taxon>Malpighiales</taxon>
        <taxon>Rhizophoraceae</taxon>
        <taxon>Rhizophora</taxon>
    </lineage>
</organism>
<reference evidence="1" key="1">
    <citation type="submission" date="2018-02" db="EMBL/GenBank/DDBJ databases">
        <title>Rhizophora mucronata_Transcriptome.</title>
        <authorList>
            <person name="Meera S.P."/>
            <person name="Sreeshan A."/>
            <person name="Augustine A."/>
        </authorList>
    </citation>
    <scope>NUCLEOTIDE SEQUENCE</scope>
    <source>
        <tissue evidence="1">Leaf</tissue>
    </source>
</reference>
<name>A0A2P2N020_RHIMU</name>
<accession>A0A2P2N020</accession>
<dbReference type="AlphaFoldDB" id="A0A2P2N020"/>
<proteinExistence type="predicted"/>
<protein>
    <submittedName>
        <fullName evidence="1">Uncharacterized protein</fullName>
    </submittedName>
</protein>
<evidence type="ECO:0000313" key="1">
    <source>
        <dbReference type="EMBL" id="MBX35822.1"/>
    </source>
</evidence>
<dbReference type="EMBL" id="GGEC01055338">
    <property type="protein sequence ID" value="MBX35822.1"/>
    <property type="molecule type" value="Transcribed_RNA"/>
</dbReference>